<dbReference type="STRING" id="7918.ENSLOCP00000019007"/>
<evidence type="ECO:0000313" key="3">
    <source>
        <dbReference type="Ensembl" id="ENSLOCP00000019007.1"/>
    </source>
</evidence>
<dbReference type="PROSITE" id="PS51061">
    <property type="entry name" value="R3H"/>
    <property type="match status" value="1"/>
</dbReference>
<dbReference type="Gene3D" id="3.30.1370.50">
    <property type="entry name" value="R3H-like domain"/>
    <property type="match status" value="1"/>
</dbReference>
<dbReference type="SUPFAM" id="SSF82708">
    <property type="entry name" value="R3H domain"/>
    <property type="match status" value="1"/>
</dbReference>
<name>W5NEE8_LEPOC</name>
<reference evidence="3" key="3">
    <citation type="submission" date="2025-09" db="UniProtKB">
        <authorList>
            <consortium name="Ensembl"/>
        </authorList>
    </citation>
    <scope>IDENTIFICATION</scope>
</reference>
<dbReference type="InParanoid" id="W5NEE8"/>
<dbReference type="PANTHER" id="PTHR21678:SF6">
    <property type="entry name" value="R3H AND COILED-COIL DOMAIN-CONTAINING PROTEIN 1"/>
    <property type="match status" value="1"/>
</dbReference>
<dbReference type="AlphaFoldDB" id="W5NEE8"/>
<proteinExistence type="predicted"/>
<dbReference type="OMA" id="TLAFPCY"/>
<dbReference type="Pfam" id="PF01424">
    <property type="entry name" value="R3H"/>
    <property type="match status" value="1"/>
</dbReference>
<reference evidence="3" key="2">
    <citation type="submission" date="2025-08" db="UniProtKB">
        <authorList>
            <consortium name="Ensembl"/>
        </authorList>
    </citation>
    <scope>IDENTIFICATION</scope>
</reference>
<dbReference type="GO" id="GO:0003676">
    <property type="term" value="F:nucleic acid binding"/>
    <property type="evidence" value="ECO:0007669"/>
    <property type="project" value="UniProtKB-UniRule"/>
</dbReference>
<dbReference type="InterPro" id="IPR012677">
    <property type="entry name" value="Nucleotide-bd_a/b_plait_sf"/>
</dbReference>
<dbReference type="SMART" id="SM00393">
    <property type="entry name" value="R3H"/>
    <property type="match status" value="1"/>
</dbReference>
<evidence type="ECO:0000256" key="1">
    <source>
        <dbReference type="SAM" id="MobiDB-lite"/>
    </source>
</evidence>
<dbReference type="InterPro" id="IPR001374">
    <property type="entry name" value="R3H_dom"/>
</dbReference>
<dbReference type="Bgee" id="ENSLOCG00000015442">
    <property type="expression patterns" value="Expressed in muscle tissue and 13 other cell types or tissues"/>
</dbReference>
<dbReference type="eggNOG" id="KOG4483">
    <property type="taxonomic scope" value="Eukaryota"/>
</dbReference>
<dbReference type="SUPFAM" id="SSF54928">
    <property type="entry name" value="RNA-binding domain, RBD"/>
    <property type="match status" value="1"/>
</dbReference>
<dbReference type="InterPro" id="IPR039884">
    <property type="entry name" value="R3HC1/R3HCL"/>
</dbReference>
<feature type="domain" description="R3H" evidence="2">
    <location>
        <begin position="40"/>
        <end position="105"/>
    </location>
</feature>
<protein>
    <submittedName>
        <fullName evidence="3">R3H domain and coiled-coil containing 1</fullName>
    </submittedName>
</protein>
<feature type="region of interest" description="Disordered" evidence="1">
    <location>
        <begin position="168"/>
        <end position="210"/>
    </location>
</feature>
<keyword evidence="4" id="KW-1185">Reference proteome</keyword>
<reference evidence="4" key="1">
    <citation type="submission" date="2011-12" db="EMBL/GenBank/DDBJ databases">
        <title>The Draft Genome of Lepisosteus oculatus.</title>
        <authorList>
            <consortium name="The Broad Institute Genome Assembly &amp; Analysis Group"/>
            <consortium name="Computational R&amp;D Group"/>
            <consortium name="and Sequencing Platform"/>
            <person name="Di Palma F."/>
            <person name="Alfoldi J."/>
            <person name="Johnson J."/>
            <person name="Berlin A."/>
            <person name="Gnerre S."/>
            <person name="Jaffe D."/>
            <person name="MacCallum I."/>
            <person name="Young S."/>
            <person name="Walker B.J."/>
            <person name="Lander E.S."/>
            <person name="Lindblad-Toh K."/>
        </authorList>
    </citation>
    <scope>NUCLEOTIDE SEQUENCE [LARGE SCALE GENOMIC DNA]</scope>
</reference>
<sequence length="450" mass="50213">LNGHLLFSVTCKGLTNLHQCSWGSLELPWFNGVYLPKQENEFAHKIMEELEAFLQKSDEKTVLLFPPLPSRLRYLIHRTAESFDSLSTFSVGEGWSRRAVVCHAHLRVVLDDSADTDSSLYDRSPVATKSVDPVKNNQLLEGRQTRRKKRPDKAVYICKAMRDKTAQGIQSDGAKAVSKNKLDSSGASLSTSEDSFAETEGLPDHGLKCTADYNRNAQTENIAKTSHDTASPGIDKSPSELEALLPSARLNHKNWVPAWDQTVSYFVALSIDDQQEDRSNTTSHPTCKAQVETTEDFRVVINEITANLKEPDITIERAQNEYSCYANVWIDPEEFGHVIEIYDFPAVLTTEDLLDAFAEFSKGGLKIKWVDNTHALGVFSSHSAALQALTIQHPLLKTRALSEASKKSKGKALRGAEFIQPVKERPRTDTEAARRMVTRALGLQKRSVRS</sequence>
<feature type="region of interest" description="Disordered" evidence="1">
    <location>
        <begin position="116"/>
        <end position="154"/>
    </location>
</feature>
<dbReference type="Proteomes" id="UP000018468">
    <property type="component" value="Linkage group LG1"/>
</dbReference>
<evidence type="ECO:0000313" key="4">
    <source>
        <dbReference type="Proteomes" id="UP000018468"/>
    </source>
</evidence>
<feature type="compositionally biased region" description="Polar residues" evidence="1">
    <location>
        <begin position="183"/>
        <end position="194"/>
    </location>
</feature>
<dbReference type="InterPro" id="IPR035979">
    <property type="entry name" value="RBD_domain_sf"/>
</dbReference>
<dbReference type="GeneTree" id="ENSGT00530000063711"/>
<dbReference type="PANTHER" id="PTHR21678">
    <property type="entry name" value="GROWTH INHIBITION AND DIFFERENTIATION RELATED PROTEIN 88"/>
    <property type="match status" value="1"/>
</dbReference>
<organism evidence="3 4">
    <name type="scientific">Lepisosteus oculatus</name>
    <name type="common">Spotted gar</name>
    <dbReference type="NCBI Taxonomy" id="7918"/>
    <lineage>
        <taxon>Eukaryota</taxon>
        <taxon>Metazoa</taxon>
        <taxon>Chordata</taxon>
        <taxon>Craniata</taxon>
        <taxon>Vertebrata</taxon>
        <taxon>Euteleostomi</taxon>
        <taxon>Actinopterygii</taxon>
        <taxon>Neopterygii</taxon>
        <taxon>Holostei</taxon>
        <taxon>Semionotiformes</taxon>
        <taxon>Lepisosteidae</taxon>
        <taxon>Lepisosteus</taxon>
    </lineage>
</organism>
<accession>W5NEE8</accession>
<evidence type="ECO:0000259" key="2">
    <source>
        <dbReference type="PROSITE" id="PS51061"/>
    </source>
</evidence>
<dbReference type="EMBL" id="AHAT01006061">
    <property type="status" value="NOT_ANNOTATED_CDS"/>
    <property type="molecule type" value="Genomic_DNA"/>
</dbReference>
<dbReference type="InterPro" id="IPR036867">
    <property type="entry name" value="R3H_dom_sf"/>
</dbReference>
<dbReference type="Gene3D" id="3.30.70.330">
    <property type="match status" value="1"/>
</dbReference>
<dbReference type="Ensembl" id="ENSLOCT00000019039.1">
    <property type="protein sequence ID" value="ENSLOCP00000019007.1"/>
    <property type="gene ID" value="ENSLOCG00000015442.1"/>
</dbReference>